<name>A0ABW4UR29_9BACL</name>
<gene>
    <name evidence="2" type="ORF">ACFSGI_01505</name>
</gene>
<accession>A0ABW4UR29</accession>
<dbReference type="PROSITE" id="PS51257">
    <property type="entry name" value="PROKAR_LIPOPROTEIN"/>
    <property type="match status" value="1"/>
</dbReference>
<keyword evidence="1" id="KW-0732">Signal</keyword>
<evidence type="ECO:0000313" key="2">
    <source>
        <dbReference type="EMBL" id="MFD1988647.1"/>
    </source>
</evidence>
<reference evidence="3" key="1">
    <citation type="journal article" date="2019" name="Int. J. Syst. Evol. Microbiol.">
        <title>The Global Catalogue of Microorganisms (GCM) 10K type strain sequencing project: providing services to taxonomists for standard genome sequencing and annotation.</title>
        <authorList>
            <consortium name="The Broad Institute Genomics Platform"/>
            <consortium name="The Broad Institute Genome Sequencing Center for Infectious Disease"/>
            <person name="Wu L."/>
            <person name="Ma J."/>
        </authorList>
    </citation>
    <scope>NUCLEOTIDE SEQUENCE [LARGE SCALE GENOMIC DNA]</scope>
    <source>
        <strain evidence="3">CGMCC 1.15067</strain>
    </source>
</reference>
<evidence type="ECO:0000313" key="3">
    <source>
        <dbReference type="Proteomes" id="UP001597403"/>
    </source>
</evidence>
<dbReference type="RefSeq" id="WP_204826618.1">
    <property type="nucleotide sequence ID" value="NZ_JBHUGF010000001.1"/>
</dbReference>
<sequence length="120" mass="13433">MRFLLICFVFLLASCSNSTASQPSKDTFSYVAELNNLPVPSSATEVATISDNDLKNYKVPETFGTLTTDYIAKLKQDKWNVQPIESNKVLSIEKDSKHYTLFITKSSDEKVTNVTVRQSS</sequence>
<comment type="caution">
    <text evidence="2">The sequence shown here is derived from an EMBL/GenBank/DDBJ whole genome shotgun (WGS) entry which is preliminary data.</text>
</comment>
<evidence type="ECO:0008006" key="4">
    <source>
        <dbReference type="Google" id="ProtNLM"/>
    </source>
</evidence>
<dbReference type="EMBL" id="JBHUGF010000001">
    <property type="protein sequence ID" value="MFD1988647.1"/>
    <property type="molecule type" value="Genomic_DNA"/>
</dbReference>
<organism evidence="2 3">
    <name type="scientific">Paenibacillus nicotianae</name>
    <dbReference type="NCBI Taxonomy" id="1526551"/>
    <lineage>
        <taxon>Bacteria</taxon>
        <taxon>Bacillati</taxon>
        <taxon>Bacillota</taxon>
        <taxon>Bacilli</taxon>
        <taxon>Bacillales</taxon>
        <taxon>Paenibacillaceae</taxon>
        <taxon>Paenibacillus</taxon>
    </lineage>
</organism>
<feature type="chain" id="PRO_5046951787" description="Lipoprotein" evidence="1">
    <location>
        <begin position="21"/>
        <end position="120"/>
    </location>
</feature>
<protein>
    <recommendedName>
        <fullName evidence="4">Lipoprotein</fullName>
    </recommendedName>
</protein>
<evidence type="ECO:0000256" key="1">
    <source>
        <dbReference type="SAM" id="SignalP"/>
    </source>
</evidence>
<keyword evidence="3" id="KW-1185">Reference proteome</keyword>
<feature type="signal peptide" evidence="1">
    <location>
        <begin position="1"/>
        <end position="20"/>
    </location>
</feature>
<dbReference type="Proteomes" id="UP001597403">
    <property type="component" value="Unassembled WGS sequence"/>
</dbReference>
<proteinExistence type="predicted"/>